<evidence type="ECO:0000256" key="2">
    <source>
        <dbReference type="ARBA" id="ARBA00022741"/>
    </source>
</evidence>
<accession>A0ABR0CZT2</accession>
<gene>
    <name evidence="5" type="ORF">RD792_011601</name>
</gene>
<dbReference type="SMART" id="SM00382">
    <property type="entry name" value="AAA"/>
    <property type="match status" value="2"/>
</dbReference>
<keyword evidence="2" id="KW-0547">Nucleotide-binding</keyword>
<protein>
    <recommendedName>
        <fullName evidence="4">ABC transporter domain-containing protein</fullName>
    </recommendedName>
</protein>
<evidence type="ECO:0000256" key="1">
    <source>
        <dbReference type="ARBA" id="ARBA00022737"/>
    </source>
</evidence>
<dbReference type="EMBL" id="JAYDYQ010002676">
    <property type="protein sequence ID" value="KAK4482053.1"/>
    <property type="molecule type" value="Genomic_DNA"/>
</dbReference>
<keyword evidence="3" id="KW-0067">ATP-binding</keyword>
<dbReference type="Gene3D" id="3.40.50.300">
    <property type="entry name" value="P-loop containing nucleotide triphosphate hydrolases"/>
    <property type="match status" value="2"/>
</dbReference>
<dbReference type="CDD" id="cd03221">
    <property type="entry name" value="ABCF_EF-3"/>
    <property type="match status" value="2"/>
</dbReference>
<feature type="domain" description="ABC transporter" evidence="4">
    <location>
        <begin position="363"/>
        <end position="582"/>
    </location>
</feature>
<dbReference type="PANTHER" id="PTHR19211">
    <property type="entry name" value="ATP-BINDING TRANSPORT PROTEIN-RELATED"/>
    <property type="match status" value="1"/>
</dbReference>
<proteinExistence type="predicted"/>
<dbReference type="InterPro" id="IPR017871">
    <property type="entry name" value="ABC_transporter-like_CS"/>
</dbReference>
<dbReference type="Proteomes" id="UP001291926">
    <property type="component" value="Unassembled WGS sequence"/>
</dbReference>
<evidence type="ECO:0000259" key="4">
    <source>
        <dbReference type="PROSITE" id="PS50893"/>
    </source>
</evidence>
<organism evidence="5 6">
    <name type="scientific">Penstemon davidsonii</name>
    <dbReference type="NCBI Taxonomy" id="160366"/>
    <lineage>
        <taxon>Eukaryota</taxon>
        <taxon>Viridiplantae</taxon>
        <taxon>Streptophyta</taxon>
        <taxon>Embryophyta</taxon>
        <taxon>Tracheophyta</taxon>
        <taxon>Spermatophyta</taxon>
        <taxon>Magnoliopsida</taxon>
        <taxon>eudicotyledons</taxon>
        <taxon>Gunneridae</taxon>
        <taxon>Pentapetalae</taxon>
        <taxon>asterids</taxon>
        <taxon>lamiids</taxon>
        <taxon>Lamiales</taxon>
        <taxon>Plantaginaceae</taxon>
        <taxon>Cheloneae</taxon>
        <taxon>Penstemon</taxon>
    </lineage>
</organism>
<dbReference type="InterPro" id="IPR050611">
    <property type="entry name" value="ABCF"/>
</dbReference>
<evidence type="ECO:0000313" key="6">
    <source>
        <dbReference type="Proteomes" id="UP001291926"/>
    </source>
</evidence>
<sequence length="584" mass="65047">MAATQEALEDDFTVVIGSRAYVLDGENDADAKDIKIDNLSVSAHGKELLKNASVNISLGKRYGLVGPNGMGKSTLLKLLAWRKIPVPRNIDVVLVDQEVDGDDRTALEAVVSANEELVTLRQEVASLQDASISADEDEGDEDEVGENLSELYKKLQLMGSDAAEAEASKILHGLGFTNSMQARPTRSFSGGWRMRISLARALFVRPTLFLLDEPTNHLDLRAVLWLEEYLCRRKKTLVVVSHDREFLNTVCTDIIHLHDMKLHLYCGNFNDFEVRYKQHLNKMNKKFEIYDKQIKASKRSGSRAQQEKVKDRAKFAVAMEASKNRGKGKVDEDAPAPEAPQIWRDYAVEFHFPEPTELTTPLLQLIGVSFGYPNREDFKLSNVDVGIDMGTCVAIVGPSGAGKSTLLNLLAGDLVPSEGEVRRSQKMRIGRYSQHFVDLLTMDETPVQYLLRLHPDQVGSSKQEAVCSELEKFGLPSHNHLTPIGKLSGGQKARVVFTSISMSKPHILLLDEPTNHLDMQSIDALADALDEFTGGVVLVSHDSRLLSRVSEIWFVENGTVETFHGSFEEYKDEVVKELRAEVDD</sequence>
<dbReference type="InterPro" id="IPR027417">
    <property type="entry name" value="P-loop_NTPase"/>
</dbReference>
<keyword evidence="6" id="KW-1185">Reference proteome</keyword>
<evidence type="ECO:0000313" key="5">
    <source>
        <dbReference type="EMBL" id="KAK4482053.1"/>
    </source>
</evidence>
<dbReference type="InterPro" id="IPR003593">
    <property type="entry name" value="AAA+_ATPase"/>
</dbReference>
<evidence type="ECO:0000256" key="3">
    <source>
        <dbReference type="ARBA" id="ARBA00022840"/>
    </source>
</evidence>
<dbReference type="PANTHER" id="PTHR19211:SF14">
    <property type="entry name" value="ATP-BINDING CASSETTE SUB-FAMILY F MEMBER 1"/>
    <property type="match status" value="1"/>
</dbReference>
<feature type="domain" description="ABC transporter" evidence="4">
    <location>
        <begin position="34"/>
        <end position="284"/>
    </location>
</feature>
<dbReference type="PROSITE" id="PS50893">
    <property type="entry name" value="ABC_TRANSPORTER_2"/>
    <property type="match status" value="2"/>
</dbReference>
<dbReference type="Pfam" id="PF00005">
    <property type="entry name" value="ABC_tran"/>
    <property type="match status" value="2"/>
</dbReference>
<reference evidence="5 6" key="1">
    <citation type="journal article" date="2023" name="bioRxiv">
        <title>Genome report: Whole genome sequence and annotation of Penstemon davidsonii.</title>
        <authorList>
            <person name="Ostevik K.L."/>
            <person name="Alabady M."/>
            <person name="Zhang M."/>
            <person name="Rausher M.D."/>
        </authorList>
    </citation>
    <scope>NUCLEOTIDE SEQUENCE [LARGE SCALE GENOMIC DNA]</scope>
    <source>
        <strain evidence="5">DNT005</strain>
        <tissue evidence="5">Whole leaf</tissue>
    </source>
</reference>
<comment type="caution">
    <text evidence="5">The sequence shown here is derived from an EMBL/GenBank/DDBJ whole genome shotgun (WGS) entry which is preliminary data.</text>
</comment>
<name>A0ABR0CZT2_9LAMI</name>
<dbReference type="PROSITE" id="PS00211">
    <property type="entry name" value="ABC_TRANSPORTER_1"/>
    <property type="match status" value="1"/>
</dbReference>
<dbReference type="SUPFAM" id="SSF52540">
    <property type="entry name" value="P-loop containing nucleoside triphosphate hydrolases"/>
    <property type="match status" value="2"/>
</dbReference>
<keyword evidence="1" id="KW-0677">Repeat</keyword>
<dbReference type="InterPro" id="IPR003439">
    <property type="entry name" value="ABC_transporter-like_ATP-bd"/>
</dbReference>